<feature type="transmembrane region" description="Helical" evidence="6">
    <location>
        <begin position="487"/>
        <end position="507"/>
    </location>
</feature>
<evidence type="ECO:0000256" key="2">
    <source>
        <dbReference type="ARBA" id="ARBA00006510"/>
    </source>
</evidence>
<dbReference type="GO" id="GO:0008381">
    <property type="term" value="F:mechanosensitive monoatomic ion channel activity"/>
    <property type="evidence" value="ECO:0007669"/>
    <property type="project" value="TreeGrafter"/>
</dbReference>
<feature type="transmembrane region" description="Helical" evidence="6">
    <location>
        <begin position="347"/>
        <end position="365"/>
    </location>
</feature>
<dbReference type="FunCoup" id="G3X127">
    <property type="interactions" value="311"/>
</dbReference>
<protein>
    <recommendedName>
        <fullName evidence="6">Transmembrane channel-like protein</fullName>
    </recommendedName>
</protein>
<feature type="domain" description="TMC" evidence="7">
    <location>
        <begin position="567"/>
        <end position="678"/>
    </location>
</feature>
<organism evidence="8 9">
    <name type="scientific">Sarcophilus harrisii</name>
    <name type="common">Tasmanian devil</name>
    <name type="synonym">Sarcophilus laniarius</name>
    <dbReference type="NCBI Taxonomy" id="9305"/>
    <lineage>
        <taxon>Eukaryota</taxon>
        <taxon>Metazoa</taxon>
        <taxon>Chordata</taxon>
        <taxon>Craniata</taxon>
        <taxon>Vertebrata</taxon>
        <taxon>Euteleostomi</taxon>
        <taxon>Mammalia</taxon>
        <taxon>Metatheria</taxon>
        <taxon>Dasyuromorphia</taxon>
        <taxon>Dasyuridae</taxon>
        <taxon>Sarcophilus</taxon>
    </lineage>
</organism>
<reference evidence="8 9" key="1">
    <citation type="journal article" date="2011" name="Proc. Natl. Acad. Sci. U.S.A.">
        <title>Genetic diversity and population structure of the endangered marsupial Sarcophilus harrisii (Tasmanian devil).</title>
        <authorList>
            <person name="Miller W."/>
            <person name="Hayes V.M."/>
            <person name="Ratan A."/>
            <person name="Petersen D.C."/>
            <person name="Wittekindt N.E."/>
            <person name="Miller J."/>
            <person name="Walenz B."/>
            <person name="Knight J."/>
            <person name="Qi J."/>
            <person name="Zhao F."/>
            <person name="Wang Q."/>
            <person name="Bedoya-Reina O.C."/>
            <person name="Katiyar N."/>
            <person name="Tomsho L.P."/>
            <person name="Kasson L.M."/>
            <person name="Hardie R.A."/>
            <person name="Woodbridge P."/>
            <person name="Tindall E.A."/>
            <person name="Bertelsen M.F."/>
            <person name="Dixon D."/>
            <person name="Pyecroft S."/>
            <person name="Helgen K.M."/>
            <person name="Lesk A.M."/>
            <person name="Pringle T.H."/>
            <person name="Patterson N."/>
            <person name="Zhang Y."/>
            <person name="Kreiss A."/>
            <person name="Woods G.M."/>
            <person name="Jones M.E."/>
            <person name="Schuster S.C."/>
        </authorList>
    </citation>
    <scope>NUCLEOTIDE SEQUENCE [LARGE SCALE GENOMIC DNA]</scope>
</reference>
<feature type="transmembrane region" description="Helical" evidence="6">
    <location>
        <begin position="247"/>
        <end position="272"/>
    </location>
</feature>
<evidence type="ECO:0000313" key="8">
    <source>
        <dbReference type="Ensembl" id="ENSSHAP00000021382.1"/>
    </source>
</evidence>
<dbReference type="Proteomes" id="UP000007648">
    <property type="component" value="Unassembled WGS sequence"/>
</dbReference>
<feature type="transmembrane region" description="Helical" evidence="6">
    <location>
        <begin position="528"/>
        <end position="549"/>
    </location>
</feature>
<dbReference type="HOGENOM" id="CLU_013958_0_2_1"/>
<proteinExistence type="inferred from homology"/>
<keyword evidence="3 6" id="KW-0812">Transmembrane</keyword>
<reference evidence="8" key="2">
    <citation type="submission" date="2025-08" db="UniProtKB">
        <authorList>
            <consortium name="Ensembl"/>
        </authorList>
    </citation>
    <scope>IDENTIFICATION</scope>
</reference>
<dbReference type="AlphaFoldDB" id="G3X127"/>
<dbReference type="RefSeq" id="XP_003761475.2">
    <property type="nucleotide sequence ID" value="XM_003761427.4"/>
</dbReference>
<reference evidence="8" key="3">
    <citation type="submission" date="2025-09" db="UniProtKB">
        <authorList>
            <consortium name="Ensembl"/>
        </authorList>
    </citation>
    <scope>IDENTIFICATION</scope>
</reference>
<keyword evidence="5 6" id="KW-0472">Membrane</keyword>
<dbReference type="OMA" id="QFFMTFF"/>
<dbReference type="CTD" id="79905"/>
<dbReference type="InParanoid" id="G3X127"/>
<keyword evidence="4 6" id="KW-1133">Transmembrane helix</keyword>
<gene>
    <name evidence="8" type="primary">TMC7</name>
</gene>
<dbReference type="InterPro" id="IPR012496">
    <property type="entry name" value="TMC_dom"/>
</dbReference>
<evidence type="ECO:0000256" key="1">
    <source>
        <dbReference type="ARBA" id="ARBA00004141"/>
    </source>
</evidence>
<dbReference type="InterPro" id="IPR038900">
    <property type="entry name" value="TMC"/>
</dbReference>
<feature type="transmembrane region" description="Helical" evidence="6">
    <location>
        <begin position="445"/>
        <end position="467"/>
    </location>
</feature>
<dbReference type="Ensembl" id="ENSSHAT00000021555.2">
    <property type="protein sequence ID" value="ENSSHAP00000021382.1"/>
    <property type="gene ID" value="ENSSHAG00000018122.2"/>
</dbReference>
<feature type="transmembrane region" description="Helical" evidence="6">
    <location>
        <begin position="636"/>
        <end position="659"/>
    </location>
</feature>
<feature type="transmembrane region" description="Helical" evidence="6">
    <location>
        <begin position="305"/>
        <end position="327"/>
    </location>
</feature>
<evidence type="ECO:0000256" key="4">
    <source>
        <dbReference type="ARBA" id="ARBA00022989"/>
    </source>
</evidence>
<dbReference type="GeneID" id="100926633"/>
<evidence type="ECO:0000313" key="9">
    <source>
        <dbReference type="Proteomes" id="UP000007648"/>
    </source>
</evidence>
<evidence type="ECO:0000256" key="3">
    <source>
        <dbReference type="ARBA" id="ARBA00022692"/>
    </source>
</evidence>
<dbReference type="OrthoDB" id="1936208at2759"/>
<dbReference type="GO" id="GO:0005886">
    <property type="term" value="C:plasma membrane"/>
    <property type="evidence" value="ECO:0007669"/>
    <property type="project" value="InterPro"/>
</dbReference>
<comment type="subcellular location">
    <subcellularLocation>
        <location evidence="1 6">Membrane</location>
        <topology evidence="1 6">Multi-pass membrane protein</topology>
    </subcellularLocation>
</comment>
<evidence type="ECO:0000256" key="6">
    <source>
        <dbReference type="RuleBase" id="RU310713"/>
    </source>
</evidence>
<evidence type="ECO:0000256" key="5">
    <source>
        <dbReference type="ARBA" id="ARBA00023136"/>
    </source>
</evidence>
<dbReference type="GeneTree" id="ENSGT01050000244894"/>
<keyword evidence="9" id="KW-1185">Reference proteome</keyword>
<name>G3X127_SARHA</name>
<dbReference type="eggNOG" id="ENOG502QPM8">
    <property type="taxonomic scope" value="Eukaryota"/>
</dbReference>
<sequence length="807" mass="92900">MALARCRYTPPSPKIRGSRKSILEYSPSSECPDPASALPPTMTSTAGTWNSGGGEARLGRSPSCLLLRLFFFFSPPSPLSRRAAMSDTSSVSRLSWNGNRDDSFLDYNLLTSMTVSFLQELPSYRSIVRRRTSILSRDKSGGTLLKPASSEIRSYLETGKSEREHLGSQSIRKYALNISEKRRLREIQEAQVKYLSDWDQWKQYSTKSWKRFIEEAKELASHLELWKNDIRSIEAKFGTGIQSYFSFLRFLVILNSVIFTIIFLFILLPIILTKYKITESTFLILPSNEVDMRCKVYPVNSTGLIYFYTYMIDLLSGTGFLEWTSLFYGHYTVDGIKFKNFTYDLPLAYLLTTVVCLALSLLWIVKRSVEGFKQNLVRSEEQFQSYCNKIFAGWDFCITDQSTAKLKHSSIQYELKTDLEEERIRKKIAERTPEETLRIYSLRMLLNAIVITVLAACFYAIYVATVFSQEHMKKEIDKMVFGENLLILYLPSIVITLANFITPLIFSKIIHYEDYSPAFEIRLTLLRCVFMRLSTICVLVLTLGSKITFCDNEECRVCGYNHKIYPCWENQFGQEMYKLTIFDLIINLAMTVFVEFPRKLLVTHCSSWKVIRYWGQQEFAIPDNVLGIVYAQTICWIGSFFSPLLPAIATVKFIIIFYVKEISLMHTCRPSTRPFRASNSNFFFLLVLLIGLTLAFIPLGISMTHIPSSKACGPFTNYNTSWEVVPKTISTFPSALQTFINSITSEAFAVPFFIVICLIMFYFIALAGAHKRVVVQLRQQLAMESRDKRYLIRRLTEAQEEMRNRPS</sequence>
<accession>G3X127</accession>
<dbReference type="GO" id="GO:0050954">
    <property type="term" value="P:sensory perception of mechanical stimulus"/>
    <property type="evidence" value="ECO:0007669"/>
    <property type="project" value="Ensembl"/>
</dbReference>
<dbReference type="Pfam" id="PF07810">
    <property type="entry name" value="TMC"/>
    <property type="match status" value="1"/>
</dbReference>
<feature type="transmembrane region" description="Helical" evidence="6">
    <location>
        <begin position="680"/>
        <end position="701"/>
    </location>
</feature>
<dbReference type="PANTHER" id="PTHR23302:SF42">
    <property type="entry name" value="TRANSMEMBRANE CHANNEL-LIKE PROTEIN 7"/>
    <property type="match status" value="1"/>
</dbReference>
<feature type="transmembrane region" description="Helical" evidence="6">
    <location>
        <begin position="748"/>
        <end position="769"/>
    </location>
</feature>
<dbReference type="GO" id="GO:0008200">
    <property type="term" value="F:ion channel inhibitor activity"/>
    <property type="evidence" value="ECO:0007669"/>
    <property type="project" value="Ensembl"/>
</dbReference>
<dbReference type="KEGG" id="shr:100926633"/>
<evidence type="ECO:0000259" key="7">
    <source>
        <dbReference type="Pfam" id="PF07810"/>
    </source>
</evidence>
<dbReference type="PANTHER" id="PTHR23302">
    <property type="entry name" value="TRANSMEMBRANE CHANNEL-RELATED"/>
    <property type="match status" value="1"/>
</dbReference>
<comment type="similarity">
    <text evidence="2 6">Belongs to the TMC family.</text>
</comment>